<keyword evidence="10" id="KW-1015">Disulfide bond</keyword>
<organism evidence="22 23">
    <name type="scientific">Notechis scutatus</name>
    <name type="common">mainland tiger snake</name>
    <dbReference type="NCBI Taxonomy" id="8663"/>
    <lineage>
        <taxon>Eukaryota</taxon>
        <taxon>Metazoa</taxon>
        <taxon>Chordata</taxon>
        <taxon>Craniata</taxon>
        <taxon>Vertebrata</taxon>
        <taxon>Euteleostomi</taxon>
        <taxon>Lepidosauria</taxon>
        <taxon>Squamata</taxon>
        <taxon>Bifurcata</taxon>
        <taxon>Unidentata</taxon>
        <taxon>Episquamata</taxon>
        <taxon>Toxicofera</taxon>
        <taxon>Serpentes</taxon>
        <taxon>Colubroidea</taxon>
        <taxon>Elapidae</taxon>
        <taxon>Hydrophiinae</taxon>
        <taxon>Notechis</taxon>
    </lineage>
</organism>
<evidence type="ECO:0000256" key="8">
    <source>
        <dbReference type="ARBA" id="ARBA00023040"/>
    </source>
</evidence>
<feature type="signal peptide" evidence="19">
    <location>
        <begin position="1"/>
        <end position="27"/>
    </location>
</feature>
<dbReference type="InterPro" id="IPR002170">
    <property type="entry name" value="GPCR_2_parathyroid_rcpt"/>
</dbReference>
<sequence length="537" mass="61318">MGSIFFFALFVYFCCFLLGFSPPQVDPDDVLTKEEQILLLLKAKAKCERHVQAKGPHVPDGFCVPEWDNLICWPEAAPGKVISIPCPDYIYDFNHEGYAHRQCDLNGSWALVPNQNLTWANYTECAKFLDLATPQNDVFHRLYLIYTVGYSISLGSLTIAVMILAYFRRLHCTRNYIHMHLFVSFILRAISIFMKDGILYSGSAMEEMEIIKEEEFRSMMEATPIDNSTLVGCKLVVTLFLYFLATSYYWILVEGLYLHSLIFMAFFSEKKYLCGFTMFGWGLPAVFVAIWVMLRATLADTECWDLSAKYYKWFVQVPILTAVLANFILFIKIIRVLATKLRETNAGRCDTRQQYRKLLKSTLVLMPLFGVHYIVFMAMPYTEISGIPWQIQMHYEMLFNSFQGFFIAIIYCFCNGEVQSEIKKSWSRWTLALDFRRKARSGSTTYSYGPMVSHTSVTNVTAKGGTPLPLNGKPASGALNGHRNLPGYIRNGSISENSLASSGPEHYSKEEEYLNSSGLYNGFRPAALLEKEEETVM</sequence>
<dbReference type="SMART" id="SM00008">
    <property type="entry name" value="HormR"/>
    <property type="match status" value="1"/>
</dbReference>
<comment type="subunit">
    <text evidence="17">Homodimer in the absence of bound ligand. Peptide hormone binding leads to dissociation of the homodimer.</text>
</comment>
<dbReference type="GO" id="GO:0017046">
    <property type="term" value="F:peptide hormone binding"/>
    <property type="evidence" value="ECO:0007669"/>
    <property type="project" value="TreeGrafter"/>
</dbReference>
<dbReference type="KEGG" id="nss:113425515"/>
<dbReference type="PROSITE" id="PS00650">
    <property type="entry name" value="G_PROTEIN_RECEP_F2_2"/>
    <property type="match status" value="1"/>
</dbReference>
<name>A0A6J1VKD8_9SAUR</name>
<dbReference type="CTD" id="5745"/>
<evidence type="ECO:0000256" key="16">
    <source>
        <dbReference type="ARBA" id="ARBA00093433"/>
    </source>
</evidence>
<dbReference type="SUPFAM" id="SSF111418">
    <property type="entry name" value="Hormone receptor domain"/>
    <property type="match status" value="1"/>
</dbReference>
<dbReference type="PANTHER" id="PTHR45620">
    <property type="entry name" value="PDF RECEPTOR-LIKE PROTEIN-RELATED"/>
    <property type="match status" value="1"/>
</dbReference>
<feature type="domain" description="G-protein coupled receptors family 2 profile 2" evidence="21">
    <location>
        <begin position="142"/>
        <end position="415"/>
    </location>
</feature>
<feature type="transmembrane region" description="Helical" evidence="18">
    <location>
        <begin position="229"/>
        <end position="251"/>
    </location>
</feature>
<dbReference type="PRINTS" id="PR00393">
    <property type="entry name" value="PTRHORMONER"/>
</dbReference>
<dbReference type="GO" id="GO:0007189">
    <property type="term" value="P:adenylate cyclase-activating G protein-coupled receptor signaling pathway"/>
    <property type="evidence" value="ECO:0007669"/>
    <property type="project" value="TreeGrafter"/>
</dbReference>
<dbReference type="GO" id="GO:0006874">
    <property type="term" value="P:intracellular calcium ion homeostasis"/>
    <property type="evidence" value="ECO:0007669"/>
    <property type="project" value="TreeGrafter"/>
</dbReference>
<dbReference type="Gene3D" id="1.20.1070.10">
    <property type="entry name" value="Rhodopsin 7-helix transmembrane proteins"/>
    <property type="match status" value="1"/>
</dbReference>
<evidence type="ECO:0000313" key="23">
    <source>
        <dbReference type="RefSeq" id="XP_026543471.1"/>
    </source>
</evidence>
<evidence type="ECO:0000256" key="1">
    <source>
        <dbReference type="ARBA" id="ARBA00004651"/>
    </source>
</evidence>
<dbReference type="GO" id="GO:0008528">
    <property type="term" value="F:G protein-coupled peptide receptor activity"/>
    <property type="evidence" value="ECO:0007669"/>
    <property type="project" value="TreeGrafter"/>
</dbReference>
<dbReference type="InterPro" id="IPR050332">
    <property type="entry name" value="GPCR_2"/>
</dbReference>
<feature type="transmembrane region" description="Helical" evidence="18">
    <location>
        <begin position="143"/>
        <end position="167"/>
    </location>
</feature>
<evidence type="ECO:0000313" key="22">
    <source>
        <dbReference type="Proteomes" id="UP000504612"/>
    </source>
</evidence>
<dbReference type="PROSITE" id="PS00649">
    <property type="entry name" value="G_PROTEIN_RECEP_F2_1"/>
    <property type="match status" value="1"/>
</dbReference>
<dbReference type="RefSeq" id="XP_026543471.1">
    <property type="nucleotide sequence ID" value="XM_026687686.1"/>
</dbReference>
<accession>A0A6J1VKD8</accession>
<evidence type="ECO:0000256" key="15">
    <source>
        <dbReference type="ARBA" id="ARBA00032662"/>
    </source>
</evidence>
<dbReference type="GO" id="GO:0004991">
    <property type="term" value="F:parathyroid hormone receptor activity"/>
    <property type="evidence" value="ECO:0007669"/>
    <property type="project" value="InterPro"/>
</dbReference>
<feature type="transmembrane region" description="Helical" evidence="18">
    <location>
        <begin position="179"/>
        <end position="200"/>
    </location>
</feature>
<keyword evidence="9 18" id="KW-0472">Membrane</keyword>
<evidence type="ECO:0000259" key="21">
    <source>
        <dbReference type="PROSITE" id="PS50261"/>
    </source>
</evidence>
<feature type="transmembrane region" description="Helical" evidence="18">
    <location>
        <begin position="272"/>
        <end position="293"/>
    </location>
</feature>
<keyword evidence="12" id="KW-0325">Glycoprotein</keyword>
<feature type="transmembrane region" description="Helical" evidence="18">
    <location>
        <begin position="358"/>
        <end position="378"/>
    </location>
</feature>
<dbReference type="SUPFAM" id="SSF81321">
    <property type="entry name" value="Family A G protein-coupled receptor-like"/>
    <property type="match status" value="1"/>
</dbReference>
<dbReference type="AlphaFoldDB" id="A0A6J1VKD8"/>
<comment type="subcellular location">
    <subcellularLocation>
        <location evidence="1">Cell membrane</location>
        <topology evidence="1">Multi-pass membrane protein</topology>
    </subcellularLocation>
</comment>
<dbReference type="Proteomes" id="UP000504612">
    <property type="component" value="Unplaced"/>
</dbReference>
<evidence type="ECO:0000256" key="13">
    <source>
        <dbReference type="ARBA" id="ARBA00023224"/>
    </source>
</evidence>
<dbReference type="InterPro" id="IPR017981">
    <property type="entry name" value="GPCR_2-like_7TM"/>
</dbReference>
<evidence type="ECO:0000256" key="2">
    <source>
        <dbReference type="ARBA" id="ARBA00005314"/>
    </source>
</evidence>
<dbReference type="FunFam" id="1.20.1070.10:FF:000070">
    <property type="entry name" value="Parathyroid hormone/parathyroid hormone-related peptide receptor"/>
    <property type="match status" value="1"/>
</dbReference>
<evidence type="ECO:0000256" key="11">
    <source>
        <dbReference type="ARBA" id="ARBA00023170"/>
    </source>
</evidence>
<evidence type="ECO:0000256" key="19">
    <source>
        <dbReference type="SAM" id="SignalP"/>
    </source>
</evidence>
<dbReference type="Pfam" id="PF00002">
    <property type="entry name" value="7tm_2"/>
    <property type="match status" value="1"/>
</dbReference>
<evidence type="ECO:0000256" key="18">
    <source>
        <dbReference type="SAM" id="Phobius"/>
    </source>
</evidence>
<evidence type="ECO:0000256" key="14">
    <source>
        <dbReference type="ARBA" id="ARBA00030334"/>
    </source>
</evidence>
<dbReference type="InterPro" id="IPR017983">
    <property type="entry name" value="GPCR_2_secretin-like_CS"/>
</dbReference>
<proteinExistence type="inferred from homology"/>
<dbReference type="PROSITE" id="PS50227">
    <property type="entry name" value="G_PROTEIN_RECEP_F2_3"/>
    <property type="match status" value="1"/>
</dbReference>
<gene>
    <name evidence="23" type="primary">PTH1R</name>
</gene>
<feature type="domain" description="G-protein coupled receptors family 2 profile 1" evidence="20">
    <location>
        <begin position="46"/>
        <end position="129"/>
    </location>
</feature>
<evidence type="ECO:0000256" key="4">
    <source>
        <dbReference type="ARBA" id="ARBA00022475"/>
    </source>
</evidence>
<dbReference type="CDD" id="cd15265">
    <property type="entry name" value="7tmB1_PTHR"/>
    <property type="match status" value="1"/>
</dbReference>
<keyword evidence="5 18" id="KW-0812">Transmembrane</keyword>
<evidence type="ECO:0000256" key="7">
    <source>
        <dbReference type="ARBA" id="ARBA00022989"/>
    </source>
</evidence>
<keyword evidence="7 18" id="KW-1133">Transmembrane helix</keyword>
<comment type="function">
    <text evidence="16">G-protein-coupled receptor for parathyroid hormone (PTH) and for parathyroid hormone-related peptide (PTHLH). Ligand binding causes a conformation change that triggers signaling via guanine nucleotide-binding proteins (G proteins) and modulates the activity of downstream effectors, such as adenylate cyclase (cAMP). PTH1R is coupled to G(s) G alpha proteins and mediates activation of adenylate cyclase activity. PTHLH dissociates from PTH1R more rapidly than PTH; as consequence, the cAMP response induced by PTHLH decays faster than the response induced by PTH.</text>
</comment>
<dbReference type="GO" id="GO:0007166">
    <property type="term" value="P:cell surface receptor signaling pathway"/>
    <property type="evidence" value="ECO:0007669"/>
    <property type="project" value="InterPro"/>
</dbReference>
<keyword evidence="11 23" id="KW-0675">Receptor</keyword>
<dbReference type="PROSITE" id="PS50261">
    <property type="entry name" value="G_PROTEIN_RECEP_F2_4"/>
    <property type="match status" value="1"/>
</dbReference>
<dbReference type="InterPro" id="IPR036445">
    <property type="entry name" value="GPCR_2_extracell_dom_sf"/>
</dbReference>
<feature type="chain" id="PRO_5026811617" description="Parathyroid hormone/parathyroid hormone-related peptide receptor" evidence="19">
    <location>
        <begin position="28"/>
        <end position="537"/>
    </location>
</feature>
<dbReference type="GO" id="GO:0007200">
    <property type="term" value="P:phospholipase C-activating G protein-coupled receptor signaling pathway"/>
    <property type="evidence" value="ECO:0007669"/>
    <property type="project" value="UniProtKB-ARBA"/>
</dbReference>
<evidence type="ECO:0000256" key="3">
    <source>
        <dbReference type="ARBA" id="ARBA00020798"/>
    </source>
</evidence>
<evidence type="ECO:0000256" key="9">
    <source>
        <dbReference type="ARBA" id="ARBA00023136"/>
    </source>
</evidence>
<dbReference type="PRINTS" id="PR00249">
    <property type="entry name" value="GPCRSECRETIN"/>
</dbReference>
<feature type="transmembrane region" description="Helical" evidence="18">
    <location>
        <begin position="313"/>
        <end position="337"/>
    </location>
</feature>
<dbReference type="FunFam" id="4.10.1240.10:FF:000005">
    <property type="entry name" value="Parathyroid hormone/parathyroid hormone-related peptide receptor"/>
    <property type="match status" value="1"/>
</dbReference>
<evidence type="ECO:0000256" key="17">
    <source>
        <dbReference type="ARBA" id="ARBA00093493"/>
    </source>
</evidence>
<evidence type="ECO:0000256" key="10">
    <source>
        <dbReference type="ARBA" id="ARBA00023157"/>
    </source>
</evidence>
<keyword evidence="13" id="KW-0807">Transducer</keyword>
<dbReference type="PANTHER" id="PTHR45620:SF27">
    <property type="entry name" value="PARATHYROID HORMONE_PARATHYROID HORMONE-RELATED PEPTIDE RECEPTOR"/>
    <property type="match status" value="1"/>
</dbReference>
<dbReference type="GO" id="GO:0005886">
    <property type="term" value="C:plasma membrane"/>
    <property type="evidence" value="ECO:0007669"/>
    <property type="project" value="UniProtKB-SubCell"/>
</dbReference>
<dbReference type="GeneID" id="113425515"/>
<keyword evidence="6 19" id="KW-0732">Signal</keyword>
<keyword evidence="4" id="KW-1003">Cell membrane</keyword>
<dbReference type="Gene3D" id="4.10.1240.10">
    <property type="entry name" value="GPCR, family 2, extracellular hormone receptor domain"/>
    <property type="match status" value="1"/>
</dbReference>
<evidence type="ECO:0000256" key="6">
    <source>
        <dbReference type="ARBA" id="ARBA00022729"/>
    </source>
</evidence>
<feature type="transmembrane region" description="Helical" evidence="18">
    <location>
        <begin position="398"/>
        <end position="418"/>
    </location>
</feature>
<dbReference type="InterPro" id="IPR001879">
    <property type="entry name" value="GPCR_2_extracellular_dom"/>
</dbReference>
<dbReference type="InterPro" id="IPR000832">
    <property type="entry name" value="GPCR_2_secretin-like"/>
</dbReference>
<protein>
    <recommendedName>
        <fullName evidence="3">Parathyroid hormone/parathyroid hormone-related peptide receptor</fullName>
    </recommendedName>
    <alternativeName>
        <fullName evidence="14">PTH/PTHrP type I receptor</fullName>
    </alternativeName>
    <alternativeName>
        <fullName evidence="15">Parathyroid hormone 1 receptor</fullName>
    </alternativeName>
</protein>
<evidence type="ECO:0000256" key="12">
    <source>
        <dbReference type="ARBA" id="ARBA00023180"/>
    </source>
</evidence>
<reference evidence="23" key="1">
    <citation type="submission" date="2025-08" db="UniProtKB">
        <authorList>
            <consortium name="RefSeq"/>
        </authorList>
    </citation>
    <scope>IDENTIFICATION</scope>
</reference>
<keyword evidence="8" id="KW-0297">G-protein coupled receptor</keyword>
<keyword evidence="22" id="KW-1185">Reference proteome</keyword>
<comment type="similarity">
    <text evidence="2">Belongs to the G-protein coupled receptor 2 family.</text>
</comment>
<evidence type="ECO:0000259" key="20">
    <source>
        <dbReference type="PROSITE" id="PS50227"/>
    </source>
</evidence>
<dbReference type="Pfam" id="PF02793">
    <property type="entry name" value="HRM"/>
    <property type="match status" value="1"/>
</dbReference>
<evidence type="ECO:0000256" key="5">
    <source>
        <dbReference type="ARBA" id="ARBA00022692"/>
    </source>
</evidence>